<dbReference type="InterPro" id="IPR051795">
    <property type="entry name" value="Glycosyl_Hydrlase_43"/>
</dbReference>
<dbReference type="Gene3D" id="2.115.10.20">
    <property type="entry name" value="Glycosyl hydrolase domain, family 43"/>
    <property type="match status" value="1"/>
</dbReference>
<dbReference type="InterPro" id="IPR006710">
    <property type="entry name" value="Glyco_hydro_43"/>
</dbReference>
<dbReference type="Pfam" id="PF17851">
    <property type="entry name" value="GH43_C2"/>
    <property type="match status" value="1"/>
</dbReference>
<comment type="similarity">
    <text evidence="1 6">Belongs to the glycosyl hydrolase 43 family.</text>
</comment>
<feature type="domain" description="Beta-xylosidase C-terminal Concanavalin A-like" evidence="7">
    <location>
        <begin position="370"/>
        <end position="513"/>
    </location>
</feature>
<dbReference type="InterPro" id="IPR013320">
    <property type="entry name" value="ConA-like_dom_sf"/>
</dbReference>
<dbReference type="RefSeq" id="WP_126719145.1">
    <property type="nucleotide sequence ID" value="NZ_RWJF01000001.1"/>
</dbReference>
<feature type="active site" description="Proton acceptor" evidence="4">
    <location>
        <position position="77"/>
    </location>
</feature>
<sequence>MESRREALKLWLAGAVGMPAMTSRAAAASLNDDLASAQETSCGQSVVQWPRGIEGQRKADLGDGRYLNPVLAGDYPDPSVLKDGDDYYMTHSSFDASPGLLIWHSRDLVNWRPIGPALRKPLGTCFAVDIAKHGNRYFIYIPFMAAAWSKGLRSFANIYVIHAPSMHGPWSDPIDLGVTDLIDPGHVVGEDGERYLFFNDGKRVRLSRDGLATAGPVEAVYQAWRYPETWITEAYAPEGPKLFRRGDYFYLVNAVGGTGGPPTGHMVVAARSKSINGPWEHCPHNPIVRTTTAEERWWSRGHATCVEGQDGRWFMVYHGFENGYRTLGRQTLLEPIEWTPDGWFRATGADLSRPLRKPLGSTVPNGLQRSDDFVDLSLGTRWSLYASAPGEAGRVRTQAGALLLAGKGDGPHNCSPLTQQVGDRAYDVSVDVELVGGAEAGLVLFFNDRLFLGMGIDGQQMRSYRGGKLSYWREPAPATRRLHMRIVNNHQIVTFYYSLDGKTWTRHGVRSEVSGYNANTVDDLLSLRPALFAAGKGEARFRRYRYRALS</sequence>
<dbReference type="PANTHER" id="PTHR42812">
    <property type="entry name" value="BETA-XYLOSIDASE"/>
    <property type="match status" value="1"/>
</dbReference>
<evidence type="ECO:0000256" key="6">
    <source>
        <dbReference type="RuleBase" id="RU361187"/>
    </source>
</evidence>
<dbReference type="SUPFAM" id="SSF49899">
    <property type="entry name" value="Concanavalin A-like lectins/glucanases"/>
    <property type="match status" value="1"/>
</dbReference>
<dbReference type="Proteomes" id="UP000274661">
    <property type="component" value="Unassembled WGS sequence"/>
</dbReference>
<evidence type="ECO:0000256" key="5">
    <source>
        <dbReference type="PIRSR" id="PIRSR606710-2"/>
    </source>
</evidence>
<evidence type="ECO:0000256" key="1">
    <source>
        <dbReference type="ARBA" id="ARBA00009865"/>
    </source>
</evidence>
<reference evidence="8 9" key="1">
    <citation type="submission" date="2018-12" db="EMBL/GenBank/DDBJ databases">
        <title>Sphingomonas sp. HMF7854 Genome sequencing and assembly.</title>
        <authorList>
            <person name="Cha I."/>
            <person name="Kang H."/>
            <person name="Kim H."/>
            <person name="Kang J."/>
            <person name="Joh K."/>
        </authorList>
    </citation>
    <scope>NUCLEOTIDE SEQUENCE [LARGE SCALE GENOMIC DNA]</scope>
    <source>
        <strain evidence="8 9">HMF7854</strain>
    </source>
</reference>
<evidence type="ECO:0000256" key="2">
    <source>
        <dbReference type="ARBA" id="ARBA00022801"/>
    </source>
</evidence>
<dbReference type="PROSITE" id="PS51318">
    <property type="entry name" value="TAT"/>
    <property type="match status" value="1"/>
</dbReference>
<keyword evidence="9" id="KW-1185">Reference proteome</keyword>
<evidence type="ECO:0000256" key="3">
    <source>
        <dbReference type="ARBA" id="ARBA00023295"/>
    </source>
</evidence>
<name>A0A3R9YMS4_9SPHN</name>
<evidence type="ECO:0000259" key="7">
    <source>
        <dbReference type="Pfam" id="PF17851"/>
    </source>
</evidence>
<dbReference type="EMBL" id="RWJF01000001">
    <property type="protein sequence ID" value="RST31317.1"/>
    <property type="molecule type" value="Genomic_DNA"/>
</dbReference>
<dbReference type="InterPro" id="IPR041542">
    <property type="entry name" value="GH43_C2"/>
</dbReference>
<dbReference type="InterPro" id="IPR006311">
    <property type="entry name" value="TAT_signal"/>
</dbReference>
<dbReference type="GO" id="GO:0005975">
    <property type="term" value="P:carbohydrate metabolic process"/>
    <property type="evidence" value="ECO:0007669"/>
    <property type="project" value="InterPro"/>
</dbReference>
<feature type="active site" description="Proton donor" evidence="4">
    <location>
        <position position="238"/>
    </location>
</feature>
<evidence type="ECO:0000313" key="9">
    <source>
        <dbReference type="Proteomes" id="UP000274661"/>
    </source>
</evidence>
<dbReference type="SUPFAM" id="SSF75005">
    <property type="entry name" value="Arabinanase/levansucrase/invertase"/>
    <property type="match status" value="1"/>
</dbReference>
<dbReference type="InterPro" id="IPR023296">
    <property type="entry name" value="Glyco_hydro_beta-prop_sf"/>
</dbReference>
<proteinExistence type="inferred from homology"/>
<keyword evidence="2 6" id="KW-0378">Hydrolase</keyword>
<dbReference type="GO" id="GO:0004553">
    <property type="term" value="F:hydrolase activity, hydrolyzing O-glycosyl compounds"/>
    <property type="evidence" value="ECO:0007669"/>
    <property type="project" value="InterPro"/>
</dbReference>
<dbReference type="CDD" id="cd09002">
    <property type="entry name" value="GH43_XYL-like"/>
    <property type="match status" value="1"/>
</dbReference>
<evidence type="ECO:0000313" key="8">
    <source>
        <dbReference type="EMBL" id="RST31317.1"/>
    </source>
</evidence>
<dbReference type="Pfam" id="PF04616">
    <property type="entry name" value="Glyco_hydro_43"/>
    <property type="match status" value="1"/>
</dbReference>
<feature type="site" description="Important for catalytic activity, responsible for pKa modulation of the active site Glu and correct orientation of both the proton donor and substrate" evidence="5">
    <location>
        <position position="183"/>
    </location>
</feature>
<dbReference type="PANTHER" id="PTHR42812:SF2">
    <property type="entry name" value="XYLOSIDASE_ARABINOSIDASE"/>
    <property type="match status" value="1"/>
</dbReference>
<dbReference type="OrthoDB" id="9801455at2"/>
<comment type="caution">
    <text evidence="8">The sequence shown here is derived from an EMBL/GenBank/DDBJ whole genome shotgun (WGS) entry which is preliminary data.</text>
</comment>
<dbReference type="Gene3D" id="2.60.120.200">
    <property type="match status" value="1"/>
</dbReference>
<keyword evidence="3 6" id="KW-0326">Glycosidase</keyword>
<evidence type="ECO:0000256" key="4">
    <source>
        <dbReference type="PIRSR" id="PIRSR606710-1"/>
    </source>
</evidence>
<accession>A0A3R9YMS4</accession>
<dbReference type="AlphaFoldDB" id="A0A3R9YMS4"/>
<protein>
    <submittedName>
        <fullName evidence="8">Xylan 1,4-beta-xylosidase</fullName>
    </submittedName>
</protein>
<organism evidence="8 9">
    <name type="scientific">Sphingomonas ginkgonis</name>
    <dbReference type="NCBI Taxonomy" id="2315330"/>
    <lineage>
        <taxon>Bacteria</taxon>
        <taxon>Pseudomonadati</taxon>
        <taxon>Pseudomonadota</taxon>
        <taxon>Alphaproteobacteria</taxon>
        <taxon>Sphingomonadales</taxon>
        <taxon>Sphingomonadaceae</taxon>
        <taxon>Sphingomonas</taxon>
    </lineage>
</organism>
<gene>
    <name evidence="8" type="ORF">HMF7854_11065</name>
</gene>